<keyword evidence="1" id="KW-0812">Transmembrane</keyword>
<dbReference type="PRINTS" id="PR01301">
    <property type="entry name" value="RGSPROTEIN"/>
</dbReference>
<dbReference type="SUPFAM" id="SSF48097">
    <property type="entry name" value="Regulator of G-protein signaling, RGS"/>
    <property type="match status" value="1"/>
</dbReference>
<organism evidence="3 4">
    <name type="scientific">Batrachochytrium dendrobatidis (strain JEL423)</name>
    <dbReference type="NCBI Taxonomy" id="403673"/>
    <lineage>
        <taxon>Eukaryota</taxon>
        <taxon>Fungi</taxon>
        <taxon>Fungi incertae sedis</taxon>
        <taxon>Chytridiomycota</taxon>
        <taxon>Chytridiomycota incertae sedis</taxon>
        <taxon>Chytridiomycetes</taxon>
        <taxon>Rhizophydiales</taxon>
        <taxon>Rhizophydiales incertae sedis</taxon>
        <taxon>Batrachochytrium</taxon>
    </lineage>
</organism>
<dbReference type="PANTHER" id="PTHR10845">
    <property type="entry name" value="REGULATOR OF G PROTEIN SIGNALING"/>
    <property type="match status" value="1"/>
</dbReference>
<dbReference type="VEuPathDB" id="FungiDB:BDEG_20451"/>
<accession>A0A177W852</accession>
<feature type="transmembrane region" description="Helical" evidence="1">
    <location>
        <begin position="227"/>
        <end position="249"/>
    </location>
</feature>
<dbReference type="Gene3D" id="1.10.167.10">
    <property type="entry name" value="Regulator of G-protein Signalling 4, domain 2"/>
    <property type="match status" value="1"/>
</dbReference>
<dbReference type="PANTHER" id="PTHR10845:SF192">
    <property type="entry name" value="DOUBLE HIT, ISOFORM B"/>
    <property type="match status" value="1"/>
</dbReference>
<feature type="transmembrane region" description="Helical" evidence="1">
    <location>
        <begin position="195"/>
        <end position="215"/>
    </location>
</feature>
<evidence type="ECO:0000256" key="1">
    <source>
        <dbReference type="SAM" id="Phobius"/>
    </source>
</evidence>
<feature type="transmembrane region" description="Helical" evidence="1">
    <location>
        <begin position="157"/>
        <end position="179"/>
    </location>
</feature>
<evidence type="ECO:0000259" key="2">
    <source>
        <dbReference type="PROSITE" id="PS50132"/>
    </source>
</evidence>
<protein>
    <recommendedName>
        <fullName evidence="2">RGS domain-containing protein</fullName>
    </recommendedName>
</protein>
<dbReference type="STRING" id="403673.A0A177W852"/>
<keyword evidence="1" id="KW-1133">Transmembrane helix</keyword>
<dbReference type="InterPro" id="IPR036305">
    <property type="entry name" value="RGS_sf"/>
</dbReference>
<name>A0A177W852_BATDL</name>
<feature type="transmembrane region" description="Helical" evidence="1">
    <location>
        <begin position="261"/>
        <end position="282"/>
    </location>
</feature>
<feature type="domain" description="RGS" evidence="2">
    <location>
        <begin position="354"/>
        <end position="479"/>
    </location>
</feature>
<dbReference type="CDD" id="cd07440">
    <property type="entry name" value="RGS"/>
    <property type="match status" value="1"/>
</dbReference>
<dbReference type="SMART" id="SM00315">
    <property type="entry name" value="RGS"/>
    <property type="match status" value="1"/>
</dbReference>
<reference evidence="3 4" key="1">
    <citation type="submission" date="2006-10" db="EMBL/GenBank/DDBJ databases">
        <title>The Genome Sequence of Batrachochytrium dendrobatidis JEL423.</title>
        <authorList>
            <consortium name="The Broad Institute Genome Sequencing Platform"/>
            <person name="Birren B."/>
            <person name="Lander E."/>
            <person name="Galagan J."/>
            <person name="Cuomo C."/>
            <person name="Devon K."/>
            <person name="Jaffe D."/>
            <person name="Butler J."/>
            <person name="Alvarez P."/>
            <person name="Gnerre S."/>
            <person name="Grabherr M."/>
            <person name="Kleber M."/>
            <person name="Mauceli E."/>
            <person name="Brockman W."/>
            <person name="Young S."/>
            <person name="LaButti K."/>
            <person name="Sykes S."/>
            <person name="DeCaprio D."/>
            <person name="Crawford M."/>
            <person name="Koehrsen M."/>
            <person name="Engels R."/>
            <person name="Montgomery P."/>
            <person name="Pearson M."/>
            <person name="Howarth C."/>
            <person name="Larson L."/>
            <person name="White J."/>
            <person name="O'Leary S."/>
            <person name="Kodira C."/>
            <person name="Zeng Q."/>
            <person name="Yandava C."/>
            <person name="Alvarado L."/>
            <person name="Longcore J."/>
            <person name="James T."/>
        </authorList>
    </citation>
    <scope>NUCLEOTIDE SEQUENCE [LARGE SCALE GENOMIC DNA]</scope>
    <source>
        <strain evidence="3 4">JEL423</strain>
    </source>
</reference>
<dbReference type="PROSITE" id="PS50132">
    <property type="entry name" value="RGS"/>
    <property type="match status" value="1"/>
</dbReference>
<evidence type="ECO:0000313" key="4">
    <source>
        <dbReference type="Proteomes" id="UP000077115"/>
    </source>
</evidence>
<feature type="transmembrane region" description="Helical" evidence="1">
    <location>
        <begin position="97"/>
        <end position="117"/>
    </location>
</feature>
<reference evidence="3 4" key="2">
    <citation type="submission" date="2016-05" db="EMBL/GenBank/DDBJ databases">
        <title>Lineage-specific infection strategies underlie the spectrum of fungal disease in amphibians.</title>
        <authorList>
            <person name="Cuomo C.A."/>
            <person name="Farrer R.A."/>
            <person name="James T."/>
            <person name="Longcore J."/>
            <person name="Birren B."/>
        </authorList>
    </citation>
    <scope>NUCLEOTIDE SEQUENCE [LARGE SCALE GENOMIC DNA]</scope>
    <source>
        <strain evidence="3 4">JEL423</strain>
    </source>
</reference>
<proteinExistence type="predicted"/>
<evidence type="ECO:0000313" key="3">
    <source>
        <dbReference type="EMBL" id="OAJ36259.1"/>
    </source>
</evidence>
<dbReference type="Pfam" id="PF00615">
    <property type="entry name" value="RGS"/>
    <property type="match status" value="1"/>
</dbReference>
<dbReference type="EMBL" id="DS022300">
    <property type="protein sequence ID" value="OAJ36259.1"/>
    <property type="molecule type" value="Genomic_DNA"/>
</dbReference>
<dbReference type="InterPro" id="IPR016137">
    <property type="entry name" value="RGS"/>
</dbReference>
<gene>
    <name evidence="3" type="ORF">BDEG_20451</name>
</gene>
<feature type="transmembrane region" description="Helical" evidence="1">
    <location>
        <begin position="57"/>
        <end position="85"/>
    </location>
</feature>
<dbReference type="OrthoDB" id="2100419at2759"/>
<dbReference type="InterPro" id="IPR044926">
    <property type="entry name" value="RGS_subdomain_2"/>
</dbReference>
<sequence length="488" mass="54967">MSQNDAALDRLARPSPDDIEIGIIRLTVAAIVSLMVIPAIPIFVYERLQPMIKYRSWTINIFACVSVMICHFTTGFQLVGIWVAYDMFYYANLINNIFYTAIVCVFLPTYLRHYFLLRLSALQKRLLTNQDMLDPAKYQTFKRDITLTKFFSSEMGAVTFFAINFIVSVTFTIYCAMISNVDMIILDLPTPLSKYIGIMPVVQIFISQGFLLWYGPRSPKDNYNIMNQFYIITGTTLMNVIAGAIKGVSSNRAIFLASDKAQIIISLVPVFVNIAIPLQFIVTKRRYTTSLNTSGNLQPLVNGFSESNCKSPKVSIDDSGICDKQSVHSNAITPTSTTVKSTVSFVQPPTSNYNLQKILSEPTLYAAFCTFLSQEFSLESLLFIAAVKQFKIQLQDNLTIQNVELLTETIHKDFIEPNSINEINLPKKIISRLELNLHGITNGTFALGKSLTVYDEAAQYIEKLLIINHMHKFLASPLFFSATRVLLP</sequence>
<keyword evidence="1" id="KW-0472">Membrane</keyword>
<dbReference type="Proteomes" id="UP000077115">
    <property type="component" value="Unassembled WGS sequence"/>
</dbReference>
<dbReference type="AlphaFoldDB" id="A0A177W852"/>
<feature type="transmembrane region" description="Helical" evidence="1">
    <location>
        <begin position="23"/>
        <end position="45"/>
    </location>
</feature>